<feature type="compositionally biased region" description="Basic and acidic residues" evidence="2">
    <location>
        <begin position="729"/>
        <end position="743"/>
    </location>
</feature>
<dbReference type="Gene3D" id="2.170.270.10">
    <property type="entry name" value="SET domain"/>
    <property type="match status" value="1"/>
</dbReference>
<evidence type="ECO:0000313" key="4">
    <source>
        <dbReference type="Proteomes" id="UP000707451"/>
    </source>
</evidence>
<dbReference type="InterPro" id="IPR046341">
    <property type="entry name" value="SET_dom_sf"/>
</dbReference>
<feature type="compositionally biased region" description="Low complexity" evidence="2">
    <location>
        <begin position="389"/>
        <end position="400"/>
    </location>
</feature>
<keyword evidence="1" id="KW-0175">Coiled coil</keyword>
<feature type="region of interest" description="Disordered" evidence="2">
    <location>
        <begin position="385"/>
        <end position="442"/>
    </location>
</feature>
<dbReference type="SUPFAM" id="SSF82199">
    <property type="entry name" value="SET domain"/>
    <property type="match status" value="1"/>
</dbReference>
<keyword evidence="4" id="KW-1185">Reference proteome</keyword>
<feature type="compositionally biased region" description="Basic residues" evidence="2">
    <location>
        <begin position="562"/>
        <end position="583"/>
    </location>
</feature>
<feature type="region of interest" description="Disordered" evidence="2">
    <location>
        <begin position="1103"/>
        <end position="1141"/>
    </location>
</feature>
<gene>
    <name evidence="3" type="ORF">KI688_008741</name>
</gene>
<comment type="caution">
    <text evidence="3">The sequence shown here is derived from an EMBL/GenBank/DDBJ whole genome shotgun (WGS) entry which is preliminary data.</text>
</comment>
<proteinExistence type="predicted"/>
<feature type="compositionally biased region" description="Low complexity" evidence="2">
    <location>
        <begin position="262"/>
        <end position="271"/>
    </location>
</feature>
<name>A0A9P7Y1R1_9FUNG</name>
<feature type="compositionally biased region" description="Low complexity" evidence="2">
    <location>
        <begin position="710"/>
        <end position="721"/>
    </location>
</feature>
<feature type="region of interest" description="Disordered" evidence="2">
    <location>
        <begin position="1"/>
        <end position="92"/>
    </location>
</feature>
<feature type="compositionally biased region" description="Low complexity" evidence="2">
    <location>
        <begin position="199"/>
        <end position="248"/>
    </location>
</feature>
<feature type="compositionally biased region" description="Polar residues" evidence="2">
    <location>
        <begin position="551"/>
        <end position="560"/>
    </location>
</feature>
<organism evidence="3 4">
    <name type="scientific">Linnemannia hyalina</name>
    <dbReference type="NCBI Taxonomy" id="64524"/>
    <lineage>
        <taxon>Eukaryota</taxon>
        <taxon>Fungi</taxon>
        <taxon>Fungi incertae sedis</taxon>
        <taxon>Mucoromycota</taxon>
        <taxon>Mortierellomycotina</taxon>
        <taxon>Mortierellomycetes</taxon>
        <taxon>Mortierellales</taxon>
        <taxon>Mortierellaceae</taxon>
        <taxon>Linnemannia</taxon>
    </lineage>
</organism>
<feature type="compositionally biased region" description="Basic and acidic residues" evidence="2">
    <location>
        <begin position="1"/>
        <end position="22"/>
    </location>
</feature>
<accession>A0A9P7Y1R1</accession>
<evidence type="ECO:0000313" key="3">
    <source>
        <dbReference type="EMBL" id="KAG9071196.1"/>
    </source>
</evidence>
<dbReference type="AlphaFoldDB" id="A0A9P7Y1R1"/>
<sequence>MKDAEHVPDYQQEDHTNSEHQRQQPQERYPFSSSSTHDSPSYDGHHHQYQEHTSSSPHDSNHHLNHHYRHHQESPYHLEPTRGNIPYHYTPRGGHRHSIDSAAADTLLMLSAAAFMDPDAVRMVSATHTEDKHSQHHQYEGDYHHRSQRTSFVGEEQQHHRHIQHRPQMMAKTVSAPVSSFTGTQTLITKGPGMRHHSLSSPTSSSRHIPPAVVASATASSKKTSATTTTTSTSTGTPTSPTTTTVSSNGRNDLFPTTTPVSSSSHGLFSSEETITTTPAAVTNRRSSKSQEPLTTARLSFTISKKEEDGHRVMEEHEDVVDNLLNRKDLAEEELEEGEVEEEDEEDEVMSEGVVYVNNHLTPIGLSPPNHVQQVVPPLIVTSGPAFKQQQQQSHQSHGQDSPKTPTSARTPRTPKQARPTPKTATPRPTKRSQNDPISVLGNGSAVAASASVGGFSPTRGKSSARDLPVDYFYSPFPPSISSPASSPSSPSPFQLQLLQLTRNFVSVQPHASPTSRFRRATNSGALSTHGILPFSPPVSPGQDLNLPRESASTHSSPTKSHGSHSHSARGAHSHRSSPGKPKWHTQPYMMFLALRAMPNRTAARQELIHAAVELDKKFSAEKGLPRVFTGKTPMNSASACLTNNGDKYFIPFKPEGSRSTHFRLAYQPCDFDTAVADYYGWMEELIRHDWPLCFGVSKSNEDAVTGPAGDTTMTGTVTVDGGSGSRPDFARADSSESRKRGPDLRELADEDLLMQLASGNNNNVGSVSKKIKAAAPEDDKDGAGVTETVQASSFALDEISSLDYYHFKTLNSSSGSAKAMSVGVRRLDVDAAGRLDEPNSCPPTPATATALALERGLNLNDSPLINSNTNYNTVVKKRQQEDLDLSRVPKSLAEVVEVKASKIPNAGKGLFAKIDLPAGTPLGFYFGMPISENEFDSLKEGVGAASQYAIMYRRTVLDATDEQGMPFKLDSTTLPWEQQQRIVVDGQVEGQELLCPFNVLNEDLDGNVSLITGSVVNQVICTTNRDVKEGEELVVFFARDSERHWPVLATPPPPTPSAHAPVPKTVKPVVAGAAPATSNAKTTRKAAAAAAVVAAVIAAGEVSEGSEGSGVEAGRWSHDSASPSGRPRRDTVYKPVRYSR</sequence>
<dbReference type="Proteomes" id="UP000707451">
    <property type="component" value="Unassembled WGS sequence"/>
</dbReference>
<evidence type="ECO:0008006" key="5">
    <source>
        <dbReference type="Google" id="ProtNLM"/>
    </source>
</evidence>
<feature type="compositionally biased region" description="Low complexity" evidence="2">
    <location>
        <begin position="32"/>
        <end position="41"/>
    </location>
</feature>
<dbReference type="EMBL" id="JAHRHY010000003">
    <property type="protein sequence ID" value="KAG9071196.1"/>
    <property type="molecule type" value="Genomic_DNA"/>
</dbReference>
<evidence type="ECO:0000256" key="1">
    <source>
        <dbReference type="SAM" id="Coils"/>
    </source>
</evidence>
<feature type="coiled-coil region" evidence="1">
    <location>
        <begin position="314"/>
        <end position="348"/>
    </location>
</feature>
<feature type="region of interest" description="Disordered" evidence="2">
    <location>
        <begin position="706"/>
        <end position="743"/>
    </location>
</feature>
<feature type="compositionally biased region" description="Polar residues" evidence="2">
    <location>
        <begin position="249"/>
        <end position="261"/>
    </location>
</feature>
<evidence type="ECO:0000256" key="2">
    <source>
        <dbReference type="SAM" id="MobiDB-lite"/>
    </source>
</evidence>
<reference evidence="3" key="1">
    <citation type="submission" date="2021-06" db="EMBL/GenBank/DDBJ databases">
        <title>Genome Sequence of Mortierella hyaline Strain SCG-10, a Cold-Adapted, Nitrate-Reducing Fungus Isolated from Soil in Minnesota, USA.</title>
        <authorList>
            <person name="Aldossari N."/>
        </authorList>
    </citation>
    <scope>NUCLEOTIDE SEQUENCE</scope>
    <source>
        <strain evidence="3">SCG-10</strain>
    </source>
</reference>
<feature type="compositionally biased region" description="Low complexity" evidence="2">
    <location>
        <begin position="1103"/>
        <end position="1115"/>
    </location>
</feature>
<protein>
    <recommendedName>
        <fullName evidence="5">SET domain-containing protein</fullName>
    </recommendedName>
</protein>
<feature type="region of interest" description="Disordered" evidence="2">
    <location>
        <begin position="529"/>
        <end position="583"/>
    </location>
</feature>
<feature type="compositionally biased region" description="Basic and acidic residues" evidence="2">
    <location>
        <begin position="71"/>
        <end position="80"/>
    </location>
</feature>
<feature type="compositionally biased region" description="Low complexity" evidence="2">
    <location>
        <begin position="409"/>
        <end position="428"/>
    </location>
</feature>
<dbReference type="OrthoDB" id="5560686at2759"/>
<feature type="region of interest" description="Disordered" evidence="2">
    <location>
        <begin position="188"/>
        <end position="271"/>
    </location>
</feature>